<dbReference type="PANTHER" id="PTHR42791:SF1">
    <property type="entry name" value="N-ACETYLTRANSFERASE DOMAIN-CONTAINING PROTEIN"/>
    <property type="match status" value="1"/>
</dbReference>
<organism evidence="2 3">
    <name type="scientific">Aspergillus coremiiformis</name>
    <dbReference type="NCBI Taxonomy" id="138285"/>
    <lineage>
        <taxon>Eukaryota</taxon>
        <taxon>Fungi</taxon>
        <taxon>Dikarya</taxon>
        <taxon>Ascomycota</taxon>
        <taxon>Pezizomycotina</taxon>
        <taxon>Eurotiomycetes</taxon>
        <taxon>Eurotiomycetidae</taxon>
        <taxon>Eurotiales</taxon>
        <taxon>Aspergillaceae</taxon>
        <taxon>Aspergillus</taxon>
        <taxon>Aspergillus subgen. Circumdati</taxon>
    </lineage>
</organism>
<dbReference type="PANTHER" id="PTHR42791">
    <property type="entry name" value="GNAT FAMILY ACETYLTRANSFERASE"/>
    <property type="match status" value="1"/>
</dbReference>
<name>A0A5N6YW07_9EURO</name>
<dbReference type="OrthoDB" id="512662at2759"/>
<dbReference type="EMBL" id="ML739290">
    <property type="protein sequence ID" value="KAE8349617.1"/>
    <property type="molecule type" value="Genomic_DNA"/>
</dbReference>
<reference evidence="3" key="1">
    <citation type="submission" date="2019-04" db="EMBL/GenBank/DDBJ databases">
        <title>Friends and foes A comparative genomics studyof 23 Aspergillus species from section Flavi.</title>
        <authorList>
            <consortium name="DOE Joint Genome Institute"/>
            <person name="Kjaerbolling I."/>
            <person name="Vesth T."/>
            <person name="Frisvad J.C."/>
            <person name="Nybo J.L."/>
            <person name="Theobald S."/>
            <person name="Kildgaard S."/>
            <person name="Isbrandt T."/>
            <person name="Kuo A."/>
            <person name="Sato A."/>
            <person name="Lyhne E.K."/>
            <person name="Kogle M.E."/>
            <person name="Wiebenga A."/>
            <person name="Kun R.S."/>
            <person name="Lubbers R.J."/>
            <person name="Makela M.R."/>
            <person name="Barry K."/>
            <person name="Chovatia M."/>
            <person name="Clum A."/>
            <person name="Daum C."/>
            <person name="Haridas S."/>
            <person name="He G."/>
            <person name="LaButti K."/>
            <person name="Lipzen A."/>
            <person name="Mondo S."/>
            <person name="Riley R."/>
            <person name="Salamov A."/>
            <person name="Simmons B.A."/>
            <person name="Magnuson J.K."/>
            <person name="Henrissat B."/>
            <person name="Mortensen U.H."/>
            <person name="Larsen T.O."/>
            <person name="Devries R.P."/>
            <person name="Grigoriev I.V."/>
            <person name="Machida M."/>
            <person name="Baker S.E."/>
            <person name="Andersen M.R."/>
        </authorList>
    </citation>
    <scope>NUCLEOTIDE SEQUENCE [LARGE SCALE GENOMIC DNA]</scope>
    <source>
        <strain evidence="3">CBS 553.77</strain>
    </source>
</reference>
<evidence type="ECO:0000259" key="1">
    <source>
        <dbReference type="PROSITE" id="PS51186"/>
    </source>
</evidence>
<protein>
    <recommendedName>
        <fullName evidence="1">N-acetyltransferase domain-containing protein</fullName>
    </recommendedName>
</protein>
<dbReference type="Pfam" id="PF13508">
    <property type="entry name" value="Acetyltransf_7"/>
    <property type="match status" value="1"/>
</dbReference>
<feature type="domain" description="N-acetyltransferase" evidence="1">
    <location>
        <begin position="100"/>
        <end position="246"/>
    </location>
</feature>
<keyword evidence="3" id="KW-1185">Reference proteome</keyword>
<dbReference type="CDD" id="cd04301">
    <property type="entry name" value="NAT_SF"/>
    <property type="match status" value="1"/>
</dbReference>
<dbReference type="SUPFAM" id="SSF55729">
    <property type="entry name" value="Acyl-CoA N-acyltransferases (Nat)"/>
    <property type="match status" value="1"/>
</dbReference>
<sequence>MALDLLRLLSTHGNSKTITTAIRTLSRAFHEDPLMHWLRCNNSNREFWLWLQLGLLMGRVYCTTNDIHAWMSQFPPESGNSEKTGYIPTRFLDAPGGIAILYPYLDPDPIPLPMIGRLLKLRLKVFIKDSLATRSSTRKRRNEMFHRAQENSYRLVQKRLRPGQKLWYLQTLAVDPSLQGRGVGKRIMQAIFQLIGHQPLILECSREANVGFYQSLGFEVIDTITLADAASKREECVTFWTMARFT</sequence>
<dbReference type="Gene3D" id="3.40.630.30">
    <property type="match status" value="1"/>
</dbReference>
<dbReference type="InterPro" id="IPR016181">
    <property type="entry name" value="Acyl_CoA_acyltransferase"/>
</dbReference>
<evidence type="ECO:0000313" key="3">
    <source>
        <dbReference type="Proteomes" id="UP000327118"/>
    </source>
</evidence>
<dbReference type="Proteomes" id="UP000327118">
    <property type="component" value="Unassembled WGS sequence"/>
</dbReference>
<dbReference type="AlphaFoldDB" id="A0A5N6YW07"/>
<evidence type="ECO:0000313" key="2">
    <source>
        <dbReference type="EMBL" id="KAE8349617.1"/>
    </source>
</evidence>
<gene>
    <name evidence="2" type="ORF">BDV28DRAFT_140902</name>
</gene>
<dbReference type="InterPro" id="IPR052523">
    <property type="entry name" value="Trichothecene_AcTrans"/>
</dbReference>
<proteinExistence type="predicted"/>
<dbReference type="InterPro" id="IPR000182">
    <property type="entry name" value="GNAT_dom"/>
</dbReference>
<accession>A0A5N6YW07</accession>
<dbReference type="PROSITE" id="PS51186">
    <property type="entry name" value="GNAT"/>
    <property type="match status" value="1"/>
</dbReference>
<dbReference type="GO" id="GO:0016747">
    <property type="term" value="F:acyltransferase activity, transferring groups other than amino-acyl groups"/>
    <property type="evidence" value="ECO:0007669"/>
    <property type="project" value="InterPro"/>
</dbReference>